<dbReference type="EMBL" id="CAAALY010015580">
    <property type="protein sequence ID" value="VEL12708.1"/>
    <property type="molecule type" value="Genomic_DNA"/>
</dbReference>
<dbReference type="AlphaFoldDB" id="A0A3S5BPU9"/>
<feature type="region of interest" description="Disordered" evidence="1">
    <location>
        <begin position="125"/>
        <end position="155"/>
    </location>
</feature>
<proteinExistence type="predicted"/>
<comment type="caution">
    <text evidence="2">The sequence shown here is derived from an EMBL/GenBank/DDBJ whole genome shotgun (WGS) entry which is preliminary data.</text>
</comment>
<feature type="non-terminal residue" evidence="2">
    <location>
        <position position="1"/>
    </location>
</feature>
<sequence length="155" mass="17828">RPKLIYGPWVGKPAFLYDLPKKNEWEEEEVPPDAEKGEGMSINFKHEKLGLGEHPEILTKDHEYDDKDDEFEFDEYLDIDFNDATKLRSEHRPDTFLGPMHTLMSAYPVVDRLIKEAVGLSYQLEPTSDENIQTPRTRPTLVPDRAAETSGPLKT</sequence>
<feature type="compositionally biased region" description="Polar residues" evidence="1">
    <location>
        <begin position="125"/>
        <end position="137"/>
    </location>
</feature>
<protein>
    <submittedName>
        <fullName evidence="2">Uncharacterized protein</fullName>
    </submittedName>
</protein>
<keyword evidence="3" id="KW-1185">Reference proteome</keyword>
<evidence type="ECO:0000313" key="2">
    <source>
        <dbReference type="EMBL" id="VEL12708.1"/>
    </source>
</evidence>
<organism evidence="2 3">
    <name type="scientific">Protopolystoma xenopodis</name>
    <dbReference type="NCBI Taxonomy" id="117903"/>
    <lineage>
        <taxon>Eukaryota</taxon>
        <taxon>Metazoa</taxon>
        <taxon>Spiralia</taxon>
        <taxon>Lophotrochozoa</taxon>
        <taxon>Platyhelminthes</taxon>
        <taxon>Monogenea</taxon>
        <taxon>Polyopisthocotylea</taxon>
        <taxon>Polystomatidea</taxon>
        <taxon>Polystomatidae</taxon>
        <taxon>Protopolystoma</taxon>
    </lineage>
</organism>
<gene>
    <name evidence="2" type="ORF">PXEA_LOCUS6148</name>
</gene>
<evidence type="ECO:0000313" key="3">
    <source>
        <dbReference type="Proteomes" id="UP000784294"/>
    </source>
</evidence>
<accession>A0A3S5BPU9</accession>
<reference evidence="2" key="1">
    <citation type="submission" date="2018-11" db="EMBL/GenBank/DDBJ databases">
        <authorList>
            <consortium name="Pathogen Informatics"/>
        </authorList>
    </citation>
    <scope>NUCLEOTIDE SEQUENCE</scope>
</reference>
<name>A0A3S5BPU9_9PLAT</name>
<evidence type="ECO:0000256" key="1">
    <source>
        <dbReference type="SAM" id="MobiDB-lite"/>
    </source>
</evidence>
<dbReference type="Proteomes" id="UP000784294">
    <property type="component" value="Unassembled WGS sequence"/>
</dbReference>